<reference evidence="1 2" key="1">
    <citation type="journal article" date="2024" name="Commun. Biol.">
        <title>Comparative genomic analysis of thermophilic fungi reveals convergent evolutionary adaptations and gene losses.</title>
        <authorList>
            <person name="Steindorff A.S."/>
            <person name="Aguilar-Pontes M.V."/>
            <person name="Robinson A.J."/>
            <person name="Andreopoulos B."/>
            <person name="LaButti K."/>
            <person name="Kuo A."/>
            <person name="Mondo S."/>
            <person name="Riley R."/>
            <person name="Otillar R."/>
            <person name="Haridas S."/>
            <person name="Lipzen A."/>
            <person name="Grimwood J."/>
            <person name="Schmutz J."/>
            <person name="Clum A."/>
            <person name="Reid I.D."/>
            <person name="Moisan M.C."/>
            <person name="Butler G."/>
            <person name="Nguyen T.T.M."/>
            <person name="Dewar K."/>
            <person name="Conant G."/>
            <person name="Drula E."/>
            <person name="Henrissat B."/>
            <person name="Hansel C."/>
            <person name="Singer S."/>
            <person name="Hutchinson M.I."/>
            <person name="de Vries R.P."/>
            <person name="Natvig D.O."/>
            <person name="Powell A.J."/>
            <person name="Tsang A."/>
            <person name="Grigoriev I.V."/>
        </authorList>
    </citation>
    <scope>NUCLEOTIDE SEQUENCE [LARGE SCALE GENOMIC DNA]</scope>
    <source>
        <strain evidence="1 2">ATCC 24622</strain>
    </source>
</reference>
<evidence type="ECO:0000313" key="1">
    <source>
        <dbReference type="EMBL" id="KAL1864058.1"/>
    </source>
</evidence>
<gene>
    <name evidence="1" type="ORF">VTK73DRAFT_6187</name>
</gene>
<name>A0ABR3WKF5_9PEZI</name>
<sequence length="229" mass="26749">MGSTTTDNIPYWNVNVPPDQQTETCPDFLANVSDKDRTTLSTPDADCHVDSWAEVRGKVASGRIDLFRRRPSDFRRYLAYTWRLRQEYGSVKAFLLERRLGWREPLVPRGRRPFECEEEDVRVLCNDWPYLVDPRIVHLVVWVKFALPEDPATGHLTEETKAEIEAYVDRTFRARMKPDHVVWFRNWASIKSVHSIEHFHVMLFDPDPGFVQEITHGDVPMSQRPDGNP</sequence>
<organism evidence="1 2">
    <name type="scientific">Phialemonium thermophilum</name>
    <dbReference type="NCBI Taxonomy" id="223376"/>
    <lineage>
        <taxon>Eukaryota</taxon>
        <taxon>Fungi</taxon>
        <taxon>Dikarya</taxon>
        <taxon>Ascomycota</taxon>
        <taxon>Pezizomycotina</taxon>
        <taxon>Sordariomycetes</taxon>
        <taxon>Sordariomycetidae</taxon>
        <taxon>Cephalothecales</taxon>
        <taxon>Cephalothecaceae</taxon>
        <taxon>Phialemonium</taxon>
    </lineage>
</organism>
<dbReference type="InterPro" id="IPR022036">
    <property type="entry name" value="DUF3605"/>
</dbReference>
<accession>A0ABR3WKF5</accession>
<evidence type="ECO:0008006" key="3">
    <source>
        <dbReference type="Google" id="ProtNLM"/>
    </source>
</evidence>
<dbReference type="Pfam" id="PF12239">
    <property type="entry name" value="DUF3605"/>
    <property type="match status" value="1"/>
</dbReference>
<comment type="caution">
    <text evidence="1">The sequence shown here is derived from an EMBL/GenBank/DDBJ whole genome shotgun (WGS) entry which is preliminary data.</text>
</comment>
<protein>
    <recommendedName>
        <fullName evidence="3">N-acetylglucosamine-induced protein 1</fullName>
    </recommendedName>
</protein>
<dbReference type="EMBL" id="JAZHXJ010000349">
    <property type="protein sequence ID" value="KAL1864058.1"/>
    <property type="molecule type" value="Genomic_DNA"/>
</dbReference>
<dbReference type="PANTHER" id="PTHR35020:SF4">
    <property type="entry name" value="N-ACETYLGLUCOSAMINE-INDUCED PROTEIN 1"/>
    <property type="match status" value="1"/>
</dbReference>
<dbReference type="Proteomes" id="UP001586593">
    <property type="component" value="Unassembled WGS sequence"/>
</dbReference>
<proteinExistence type="predicted"/>
<keyword evidence="2" id="KW-1185">Reference proteome</keyword>
<dbReference type="PANTHER" id="PTHR35020">
    <property type="entry name" value="N-ACETYLGLUCOSAMINE-INDUCED PROTEIN 1"/>
    <property type="match status" value="1"/>
</dbReference>
<evidence type="ECO:0000313" key="2">
    <source>
        <dbReference type="Proteomes" id="UP001586593"/>
    </source>
</evidence>